<keyword evidence="3" id="KW-1185">Reference proteome</keyword>
<dbReference type="EMBL" id="CP008953">
    <property type="protein sequence ID" value="AIG80155.1"/>
    <property type="molecule type" value="Genomic_DNA"/>
</dbReference>
<dbReference type="InterPro" id="IPR050834">
    <property type="entry name" value="Glycosyltransf_2"/>
</dbReference>
<dbReference type="InterPro" id="IPR029044">
    <property type="entry name" value="Nucleotide-diphossugar_trans"/>
</dbReference>
<dbReference type="SUPFAM" id="SSF53448">
    <property type="entry name" value="Nucleotide-diphospho-sugar transferases"/>
    <property type="match status" value="1"/>
</dbReference>
<dbReference type="AlphaFoldDB" id="A0A075VBF8"/>
<protein>
    <submittedName>
        <fullName evidence="2">Glycosyl transferase family protein</fullName>
    </submittedName>
</protein>
<dbReference type="CDD" id="cd00761">
    <property type="entry name" value="Glyco_tranf_GTA_type"/>
    <property type="match status" value="1"/>
</dbReference>
<feature type="domain" description="Glycosyltransferase 2-like" evidence="1">
    <location>
        <begin position="8"/>
        <end position="174"/>
    </location>
</feature>
<evidence type="ECO:0000313" key="3">
    <source>
        <dbReference type="Proteomes" id="UP000028492"/>
    </source>
</evidence>
<organism evidence="2 3">
    <name type="scientific">Amycolatopsis japonica</name>
    <dbReference type="NCBI Taxonomy" id="208439"/>
    <lineage>
        <taxon>Bacteria</taxon>
        <taxon>Bacillati</taxon>
        <taxon>Actinomycetota</taxon>
        <taxon>Actinomycetes</taxon>
        <taxon>Pseudonocardiales</taxon>
        <taxon>Pseudonocardiaceae</taxon>
        <taxon>Amycolatopsis</taxon>
        <taxon>Amycolatopsis japonica group</taxon>
    </lineage>
</organism>
<dbReference type="PANTHER" id="PTHR43685">
    <property type="entry name" value="GLYCOSYLTRANSFERASE"/>
    <property type="match status" value="1"/>
</dbReference>
<dbReference type="KEGG" id="aja:AJAP_36785"/>
<dbReference type="eggNOG" id="COG1215">
    <property type="taxonomic scope" value="Bacteria"/>
</dbReference>
<accession>A0A075VBF8</accession>
<gene>
    <name evidence="2" type="ORF">AJAP_36785</name>
</gene>
<evidence type="ECO:0000313" key="2">
    <source>
        <dbReference type="EMBL" id="AIG80155.1"/>
    </source>
</evidence>
<dbReference type="PANTHER" id="PTHR43685:SF2">
    <property type="entry name" value="GLYCOSYLTRANSFERASE 2-LIKE DOMAIN-CONTAINING PROTEIN"/>
    <property type="match status" value="1"/>
</dbReference>
<dbReference type="Pfam" id="PF00535">
    <property type="entry name" value="Glycos_transf_2"/>
    <property type="match status" value="1"/>
</dbReference>
<keyword evidence="2" id="KW-0808">Transferase</keyword>
<dbReference type="HOGENOM" id="CLU_025996_16_0_11"/>
<proteinExistence type="predicted"/>
<dbReference type="STRING" id="208439.AJAP_36785"/>
<dbReference type="GO" id="GO:0016740">
    <property type="term" value="F:transferase activity"/>
    <property type="evidence" value="ECO:0007669"/>
    <property type="project" value="UniProtKB-KW"/>
</dbReference>
<dbReference type="RefSeq" id="WP_038519981.1">
    <property type="nucleotide sequence ID" value="NZ_CP008953.1"/>
</dbReference>
<dbReference type="Proteomes" id="UP000028492">
    <property type="component" value="Chromosome"/>
</dbReference>
<sequence>MSTAPRLSIGLPVYNGEDYLAESLDALLGQSYENFELIISDNASLDRTEEISREYAKLDSRVRYVRQPVNIGCAPNHNYCVDVARGELFKWASDDDLYARDLLERCIEALDEHPEFVLSHSWTAMIDEKAVVTQALEYPLNTVSPHAAERFRSTLFAPGGDDDGAVIRTEVLRRVAPLDSYHHADRTIISELALHGPFHQVPDWLYFRRDHPGRSEHEHPTVRRRATNLDPKRADKLRHPMVRLLGEYVLGYVKAIRNAPISGAQKRECFRYLRQWMLNRAGNPAMGRMPVQAEAEVGPREVSVASVVAGQEGRVP</sequence>
<dbReference type="InterPro" id="IPR001173">
    <property type="entry name" value="Glyco_trans_2-like"/>
</dbReference>
<evidence type="ECO:0000259" key="1">
    <source>
        <dbReference type="Pfam" id="PF00535"/>
    </source>
</evidence>
<name>A0A075VBF8_9PSEU</name>
<reference evidence="2 3" key="1">
    <citation type="journal article" date="2014" name="J. Biotechnol.">
        <title>Complete genome sequence of the actinobacterium Amycolatopsis japonica MG417-CF17(T) (=DSM 44213T) producing (S,S)-N,N'-ethylenediaminedisuccinic acid.</title>
        <authorList>
            <person name="Stegmann E."/>
            <person name="Albersmeier A."/>
            <person name="Spohn M."/>
            <person name="Gert H."/>
            <person name="Weber T."/>
            <person name="Wohlleben W."/>
            <person name="Kalinowski J."/>
            <person name="Ruckert C."/>
        </authorList>
    </citation>
    <scope>NUCLEOTIDE SEQUENCE [LARGE SCALE GENOMIC DNA]</scope>
    <source>
        <strain evidence="3">MG417-CF17 (DSM 44213)</strain>
    </source>
</reference>
<dbReference type="Gene3D" id="3.90.550.10">
    <property type="entry name" value="Spore Coat Polysaccharide Biosynthesis Protein SpsA, Chain A"/>
    <property type="match status" value="1"/>
</dbReference>